<dbReference type="RefSeq" id="WP_102942276.1">
    <property type="nucleotide sequence ID" value="NZ_AP024893.1"/>
</dbReference>
<dbReference type="PROSITE" id="PS51257">
    <property type="entry name" value="PROKAR_LIPOPROTEIN"/>
    <property type="match status" value="1"/>
</dbReference>
<gene>
    <name evidence="2" type="ORF">SBW85_03550</name>
</gene>
<keyword evidence="1" id="KW-0732">Signal</keyword>
<protein>
    <submittedName>
        <fullName evidence="2">MalM family protein</fullName>
    </submittedName>
</protein>
<proteinExistence type="predicted"/>
<organism evidence="2 3">
    <name type="scientific">Vibrio plantisponsor</name>
    <dbReference type="NCBI Taxonomy" id="664643"/>
    <lineage>
        <taxon>Bacteria</taxon>
        <taxon>Pseudomonadati</taxon>
        <taxon>Pseudomonadota</taxon>
        <taxon>Gammaproteobacteria</taxon>
        <taxon>Vibrionales</taxon>
        <taxon>Vibrionaceae</taxon>
        <taxon>Vibrio</taxon>
    </lineage>
</organism>
<sequence length="292" mass="33528">MKLLTIILLAVLSVACSNSTLVENKLYKEIPDRLALKEHRYVTLNEIRYKQLPEVGDIELNVSSSNDIIRLDSNYSYVEGIKLPVSSSDIGVSVYSPIDDNGVFLPSVLVLDENFKLLDFLGTSNNFYTPKSLFKAEGYYSEYRLPQVYPNGKNPSYLVFFTDVEKLNLDSPKPLRVINDMAIRAGDIEANILDASNSNIQYRKTGRIYLEIELEHFSNPYERVKDQKVISNIPSSFKWSESKDDESKYYYEMIKNFVRKGYFSKAATYMEEAENKGVEGVRELFVLEVNNY</sequence>
<name>A0ABU4IE45_9VIBR</name>
<dbReference type="Proteomes" id="UP001272325">
    <property type="component" value="Unassembled WGS sequence"/>
</dbReference>
<dbReference type="InterPro" id="IPR010794">
    <property type="entry name" value="MalM"/>
</dbReference>
<feature type="chain" id="PRO_5046275163" evidence="1">
    <location>
        <begin position="23"/>
        <end position="292"/>
    </location>
</feature>
<reference evidence="2 3" key="1">
    <citation type="submission" date="2023-11" db="EMBL/GenBank/DDBJ databases">
        <title>Plant-associative lifestyle of Vibrio porteresiae and its evolutionary dynamics.</title>
        <authorList>
            <person name="Rameshkumar N."/>
            <person name="Kirti K."/>
        </authorList>
    </citation>
    <scope>NUCLEOTIDE SEQUENCE [LARGE SCALE GENOMIC DNA]</scope>
    <source>
        <strain evidence="2 3">MSSRF60</strain>
    </source>
</reference>
<evidence type="ECO:0000256" key="1">
    <source>
        <dbReference type="SAM" id="SignalP"/>
    </source>
</evidence>
<keyword evidence="3" id="KW-1185">Reference proteome</keyword>
<evidence type="ECO:0000313" key="3">
    <source>
        <dbReference type="Proteomes" id="UP001272325"/>
    </source>
</evidence>
<accession>A0ABU4IE45</accession>
<comment type="caution">
    <text evidence="2">The sequence shown here is derived from an EMBL/GenBank/DDBJ whole genome shotgun (WGS) entry which is preliminary data.</text>
</comment>
<evidence type="ECO:0000313" key="2">
    <source>
        <dbReference type="EMBL" id="MDW6016842.1"/>
    </source>
</evidence>
<dbReference type="Pfam" id="PF07148">
    <property type="entry name" value="MalM"/>
    <property type="match status" value="1"/>
</dbReference>
<feature type="signal peptide" evidence="1">
    <location>
        <begin position="1"/>
        <end position="22"/>
    </location>
</feature>
<dbReference type="EMBL" id="JAWRCN010000001">
    <property type="protein sequence ID" value="MDW6016842.1"/>
    <property type="molecule type" value="Genomic_DNA"/>
</dbReference>